<dbReference type="Pfam" id="PF12802">
    <property type="entry name" value="MarR_2"/>
    <property type="match status" value="1"/>
</dbReference>
<feature type="domain" description="HTH marR-type" evidence="2">
    <location>
        <begin position="49"/>
        <end position="187"/>
    </location>
</feature>
<dbReference type="GO" id="GO:0003700">
    <property type="term" value="F:DNA-binding transcription factor activity"/>
    <property type="evidence" value="ECO:0007669"/>
    <property type="project" value="InterPro"/>
</dbReference>
<evidence type="ECO:0000256" key="1">
    <source>
        <dbReference type="SAM" id="Coils"/>
    </source>
</evidence>
<dbReference type="InterPro" id="IPR036388">
    <property type="entry name" value="WH-like_DNA-bd_sf"/>
</dbReference>
<dbReference type="PANTHER" id="PTHR33164:SF104">
    <property type="entry name" value="TRANSCRIPTIONAL REGULATORY PROTEIN"/>
    <property type="match status" value="1"/>
</dbReference>
<keyword evidence="1" id="KW-0175">Coiled coil</keyword>
<dbReference type="SMART" id="SM00347">
    <property type="entry name" value="HTH_MARR"/>
    <property type="match status" value="1"/>
</dbReference>
<dbReference type="EMBL" id="SLXQ01000015">
    <property type="protein sequence ID" value="TCP45792.1"/>
    <property type="molecule type" value="Genomic_DNA"/>
</dbReference>
<dbReference type="PANTHER" id="PTHR33164">
    <property type="entry name" value="TRANSCRIPTIONAL REGULATOR, MARR FAMILY"/>
    <property type="match status" value="1"/>
</dbReference>
<dbReference type="Proteomes" id="UP000294911">
    <property type="component" value="Unassembled WGS sequence"/>
</dbReference>
<organism evidence="3 4">
    <name type="scientific">Tamaricihabitans halophyticus</name>
    <dbReference type="NCBI Taxonomy" id="1262583"/>
    <lineage>
        <taxon>Bacteria</taxon>
        <taxon>Bacillati</taxon>
        <taxon>Actinomycetota</taxon>
        <taxon>Actinomycetes</taxon>
        <taxon>Pseudonocardiales</taxon>
        <taxon>Pseudonocardiaceae</taxon>
        <taxon>Tamaricihabitans</taxon>
    </lineage>
</organism>
<comment type="caution">
    <text evidence="3">The sequence shown here is derived from an EMBL/GenBank/DDBJ whole genome shotgun (WGS) entry which is preliminary data.</text>
</comment>
<dbReference type="SUPFAM" id="SSF46785">
    <property type="entry name" value="Winged helix' DNA-binding domain"/>
    <property type="match status" value="1"/>
</dbReference>
<dbReference type="GO" id="GO:0006950">
    <property type="term" value="P:response to stress"/>
    <property type="evidence" value="ECO:0007669"/>
    <property type="project" value="TreeGrafter"/>
</dbReference>
<keyword evidence="4" id="KW-1185">Reference proteome</keyword>
<evidence type="ECO:0000313" key="4">
    <source>
        <dbReference type="Proteomes" id="UP000294911"/>
    </source>
</evidence>
<sequence>MHNNLRAKIIDVRLHVWKGAALSRAGRGDSPDAVDLIVEQWRHSRPELDTSALAVLGRLHRSYRRYHAQIGALFDRHGISMGAFDLLSALRRSGEPYRLSAGVLAEQTLVTTGGLTQRVDRLEEQGLVVRERNVGDGRVVHVRLTDEGRALIDKVADDHFANERGMLIGLTGAERQQLAGLLRRLERSMELAELAADSAAEE</sequence>
<evidence type="ECO:0000313" key="3">
    <source>
        <dbReference type="EMBL" id="TCP45792.1"/>
    </source>
</evidence>
<dbReference type="InterPro" id="IPR036390">
    <property type="entry name" value="WH_DNA-bd_sf"/>
</dbReference>
<dbReference type="InterPro" id="IPR039422">
    <property type="entry name" value="MarR/SlyA-like"/>
</dbReference>
<name>A0A4R2QA72_9PSEU</name>
<proteinExistence type="predicted"/>
<feature type="coiled-coil region" evidence="1">
    <location>
        <begin position="175"/>
        <end position="202"/>
    </location>
</feature>
<dbReference type="PRINTS" id="PR00598">
    <property type="entry name" value="HTHMARR"/>
</dbReference>
<accession>A0A4R2QA72</accession>
<dbReference type="InterPro" id="IPR000835">
    <property type="entry name" value="HTH_MarR-typ"/>
</dbReference>
<dbReference type="Gene3D" id="1.10.10.10">
    <property type="entry name" value="Winged helix-like DNA-binding domain superfamily/Winged helix DNA-binding domain"/>
    <property type="match status" value="1"/>
</dbReference>
<protein>
    <submittedName>
        <fullName evidence="3">MarR family transcriptional regulator</fullName>
    </submittedName>
</protein>
<gene>
    <name evidence="3" type="ORF">EV191_11572</name>
</gene>
<dbReference type="PROSITE" id="PS50995">
    <property type="entry name" value="HTH_MARR_2"/>
    <property type="match status" value="1"/>
</dbReference>
<dbReference type="AlphaFoldDB" id="A0A4R2QA72"/>
<reference evidence="3 4" key="1">
    <citation type="submission" date="2019-03" db="EMBL/GenBank/DDBJ databases">
        <title>Genomic Encyclopedia of Type Strains, Phase IV (KMG-IV): sequencing the most valuable type-strain genomes for metagenomic binning, comparative biology and taxonomic classification.</title>
        <authorList>
            <person name="Goeker M."/>
        </authorList>
    </citation>
    <scope>NUCLEOTIDE SEQUENCE [LARGE SCALE GENOMIC DNA]</scope>
    <source>
        <strain evidence="3 4">DSM 45765</strain>
    </source>
</reference>
<evidence type="ECO:0000259" key="2">
    <source>
        <dbReference type="PROSITE" id="PS50995"/>
    </source>
</evidence>